<proteinExistence type="predicted"/>
<evidence type="ECO:0000313" key="1">
    <source>
        <dbReference type="EMBL" id="AFK70139.1"/>
    </source>
</evidence>
<gene>
    <name evidence="1" type="ORF">YSA_06252</name>
</gene>
<organism evidence="1 2">
    <name type="scientific">Pseudomonas putida ND6</name>
    <dbReference type="NCBI Taxonomy" id="231023"/>
    <lineage>
        <taxon>Bacteria</taxon>
        <taxon>Pseudomonadati</taxon>
        <taxon>Pseudomonadota</taxon>
        <taxon>Gammaproteobacteria</taxon>
        <taxon>Pseudomonadales</taxon>
        <taxon>Pseudomonadaceae</taxon>
        <taxon>Pseudomonas</taxon>
    </lineage>
</organism>
<protein>
    <submittedName>
        <fullName evidence="1">Uncharacterized protein</fullName>
    </submittedName>
</protein>
<dbReference type="AlphaFoldDB" id="I3UXB8"/>
<reference evidence="1 2" key="1">
    <citation type="journal article" date="2012" name="J. Bacteriol.">
        <title>Complete Genome Sequence of the Naphthalene-Degrading Pseudomonas putida Strain ND6.</title>
        <authorList>
            <person name="Li S."/>
            <person name="Zhao H."/>
            <person name="Li Y."/>
            <person name="Niu S."/>
            <person name="Cai B."/>
        </authorList>
    </citation>
    <scope>NUCLEOTIDE SEQUENCE [LARGE SCALE GENOMIC DNA]</scope>
    <source>
        <strain evidence="1 2">ND6</strain>
    </source>
</reference>
<dbReference type="KEGG" id="ppi:YSA_06252"/>
<dbReference type="HOGENOM" id="CLU_3220916_0_0_6"/>
<sequence>MYRSRSRKESFPLVGAPLGGTLQVALTSARLIGMIRGLFCLLFT</sequence>
<name>I3UXB8_PSEPU</name>
<accession>I3UXB8</accession>
<dbReference type="Proteomes" id="UP000005268">
    <property type="component" value="Chromosome"/>
</dbReference>
<evidence type="ECO:0000313" key="2">
    <source>
        <dbReference type="Proteomes" id="UP000005268"/>
    </source>
</evidence>
<dbReference type="EMBL" id="CP003588">
    <property type="protein sequence ID" value="AFK70139.1"/>
    <property type="molecule type" value="Genomic_DNA"/>
</dbReference>